<accession>A0A3Q7FFG9</accession>
<keyword evidence="2" id="KW-1185">Reference proteome</keyword>
<evidence type="ECO:0000313" key="1">
    <source>
        <dbReference type="EnsemblPlants" id="Solyc02g005315.1.1"/>
    </source>
</evidence>
<evidence type="ECO:0000313" key="2">
    <source>
        <dbReference type="Proteomes" id="UP000004994"/>
    </source>
</evidence>
<dbReference type="Gramene" id="Solyc02g005315.1.1">
    <property type="protein sequence ID" value="Solyc02g005315.1.1"/>
    <property type="gene ID" value="Solyc02g005315.1"/>
</dbReference>
<reference evidence="1" key="1">
    <citation type="journal article" date="2012" name="Nature">
        <title>The tomato genome sequence provides insights into fleshy fruit evolution.</title>
        <authorList>
            <consortium name="Tomato Genome Consortium"/>
        </authorList>
    </citation>
    <scope>NUCLEOTIDE SEQUENCE [LARGE SCALE GENOMIC DNA]</scope>
    <source>
        <strain evidence="1">cv. Heinz 1706</strain>
    </source>
</reference>
<dbReference type="AlphaFoldDB" id="A0A3Q7FFG9"/>
<proteinExistence type="predicted"/>
<name>A0A3Q7FFG9_SOLLC</name>
<protein>
    <submittedName>
        <fullName evidence="1">Uncharacterized protein</fullName>
    </submittedName>
</protein>
<dbReference type="InParanoid" id="A0A3Q7FFG9"/>
<organism evidence="1">
    <name type="scientific">Solanum lycopersicum</name>
    <name type="common">Tomato</name>
    <name type="synonym">Lycopersicon esculentum</name>
    <dbReference type="NCBI Taxonomy" id="4081"/>
    <lineage>
        <taxon>Eukaryota</taxon>
        <taxon>Viridiplantae</taxon>
        <taxon>Streptophyta</taxon>
        <taxon>Embryophyta</taxon>
        <taxon>Tracheophyta</taxon>
        <taxon>Spermatophyta</taxon>
        <taxon>Magnoliopsida</taxon>
        <taxon>eudicotyledons</taxon>
        <taxon>Gunneridae</taxon>
        <taxon>Pentapetalae</taxon>
        <taxon>asterids</taxon>
        <taxon>lamiids</taxon>
        <taxon>Solanales</taxon>
        <taxon>Solanaceae</taxon>
        <taxon>Solanoideae</taxon>
        <taxon>Solaneae</taxon>
        <taxon>Solanum</taxon>
        <taxon>Solanum subgen. Lycopersicon</taxon>
    </lineage>
</organism>
<sequence length="86" mass="9968">MYCHLRPFKPNLHGGRLKGEKEKKEKEDRKLRKILRLSIQSQLEMENWSAVVNSKDINESDTSSQIHTLPDRSTVEVMMKGKAMGK</sequence>
<reference evidence="1" key="2">
    <citation type="submission" date="2019-01" db="UniProtKB">
        <authorList>
            <consortium name="EnsemblPlants"/>
        </authorList>
    </citation>
    <scope>IDENTIFICATION</scope>
    <source>
        <strain evidence="1">cv. Heinz 1706</strain>
    </source>
</reference>
<dbReference type="EnsemblPlants" id="Solyc02g005315.1.1">
    <property type="protein sequence ID" value="Solyc02g005315.1.1"/>
    <property type="gene ID" value="Solyc02g005315.1"/>
</dbReference>
<dbReference type="Proteomes" id="UP000004994">
    <property type="component" value="Chromosome 2"/>
</dbReference>